<dbReference type="Proteomes" id="UP001155027">
    <property type="component" value="Unassembled WGS sequence"/>
</dbReference>
<dbReference type="EMBL" id="JANUBL010000002">
    <property type="protein sequence ID" value="MCS4120856.1"/>
    <property type="molecule type" value="Genomic_DNA"/>
</dbReference>
<name>A0A840DG26_9BACT</name>
<comment type="caution">
    <text evidence="2">The sequence shown here is derived from an EMBL/GenBank/DDBJ whole genome shotgun (WGS) entry which is preliminary data.</text>
</comment>
<dbReference type="PANTHER" id="PTHR43316:SF9">
    <property type="entry name" value="ACID DEHALOGENASE, PUTATIVE (AFU_ORTHOLOGUE AFUA_6G14460)-RELATED"/>
    <property type="match status" value="1"/>
</dbReference>
<dbReference type="SFLD" id="SFLDS00003">
    <property type="entry name" value="Haloacid_Dehalogenase"/>
    <property type="match status" value="1"/>
</dbReference>
<dbReference type="Proteomes" id="UP001155144">
    <property type="component" value="Unassembled WGS sequence"/>
</dbReference>
<accession>A0A840DG26</accession>
<dbReference type="NCBIfam" id="TIGR01493">
    <property type="entry name" value="HAD-SF-IA-v2"/>
    <property type="match status" value="1"/>
</dbReference>
<evidence type="ECO:0000313" key="2">
    <source>
        <dbReference type="EMBL" id="MCS3678883.1"/>
    </source>
</evidence>
<dbReference type="SFLD" id="SFLDG01129">
    <property type="entry name" value="C1.5:_HAD__Beta-PGM__Phosphata"/>
    <property type="match status" value="1"/>
</dbReference>
<evidence type="ECO:0000313" key="4">
    <source>
        <dbReference type="EMBL" id="MCS4120856.1"/>
    </source>
</evidence>
<gene>
    <name evidence="4" type="ORF">GGP45_001198</name>
    <name evidence="3" type="ORF">GGP61_001817</name>
    <name evidence="2" type="ORF">GGP71_002825</name>
    <name evidence="5" type="ORF">GGP99_002101</name>
</gene>
<dbReference type="GeneID" id="83728172"/>
<dbReference type="Gene3D" id="1.10.150.750">
    <property type="match status" value="1"/>
</dbReference>
<proteinExistence type="predicted"/>
<dbReference type="EMBL" id="JANTZM010000009">
    <property type="protein sequence ID" value="MCS4158131.1"/>
    <property type="molecule type" value="Genomic_DNA"/>
</dbReference>
<dbReference type="AlphaFoldDB" id="A0A840DG26"/>
<dbReference type="EMBL" id="JANUAE010000005">
    <property type="protein sequence ID" value="MCS3710213.1"/>
    <property type="molecule type" value="Genomic_DNA"/>
</dbReference>
<dbReference type="InterPro" id="IPR006439">
    <property type="entry name" value="HAD-SF_hydro_IA"/>
</dbReference>
<sequence>MSLTPDDYDVLAFDCYGTLVDWADGISTALRPILRAHDVELDDEALFRHYGEFERDVESGSYVKYKEVLGRVLRRFGDRFGFTPTNVETERFVGSVRNWPLFPDTNASLRRLSASFRLAVISNVDDDLFHDTARHLSVDFDDVITSERVRAYKPALDPFETAFTRLGVPPNRLLHVAQSVYHDVNPAGRLGIDCVRVRRYDDRFDPPAPQTDPVHTVPDLTTLADGLLD</sequence>
<dbReference type="PRINTS" id="PR00413">
    <property type="entry name" value="HADHALOGNASE"/>
</dbReference>
<dbReference type="InterPro" id="IPR006328">
    <property type="entry name" value="2-HAD"/>
</dbReference>
<dbReference type="Proteomes" id="UP001155057">
    <property type="component" value="Unassembled WGS sequence"/>
</dbReference>
<protein>
    <submittedName>
        <fullName evidence="2">2-haloacid dehalogenase</fullName>
        <ecNumber evidence="2">3.8.1.2</ecNumber>
    </submittedName>
</protein>
<evidence type="ECO:0000256" key="1">
    <source>
        <dbReference type="ARBA" id="ARBA00022801"/>
    </source>
</evidence>
<dbReference type="InterPro" id="IPR036412">
    <property type="entry name" value="HAD-like_sf"/>
</dbReference>
<evidence type="ECO:0000313" key="3">
    <source>
        <dbReference type="EMBL" id="MCS3710213.1"/>
    </source>
</evidence>
<keyword evidence="1 2" id="KW-0378">Hydrolase</keyword>
<dbReference type="EMBL" id="JANUAU010000010">
    <property type="protein sequence ID" value="MCS3678883.1"/>
    <property type="molecule type" value="Genomic_DNA"/>
</dbReference>
<dbReference type="SUPFAM" id="SSF56784">
    <property type="entry name" value="HAD-like"/>
    <property type="match status" value="1"/>
</dbReference>
<dbReference type="Proteomes" id="UP001155110">
    <property type="component" value="Unassembled WGS sequence"/>
</dbReference>
<organism evidence="2 6">
    <name type="scientific">Salinibacter ruber</name>
    <dbReference type="NCBI Taxonomy" id="146919"/>
    <lineage>
        <taxon>Bacteria</taxon>
        <taxon>Pseudomonadati</taxon>
        <taxon>Rhodothermota</taxon>
        <taxon>Rhodothermia</taxon>
        <taxon>Rhodothermales</taxon>
        <taxon>Salinibacteraceae</taxon>
        <taxon>Salinibacter</taxon>
    </lineage>
</organism>
<dbReference type="InterPro" id="IPR051540">
    <property type="entry name" value="S-2-haloacid_dehalogenase"/>
</dbReference>
<dbReference type="CDD" id="cd02588">
    <property type="entry name" value="HAD_L2-DEX"/>
    <property type="match status" value="1"/>
</dbReference>
<dbReference type="Pfam" id="PF00702">
    <property type="entry name" value="Hydrolase"/>
    <property type="match status" value="1"/>
</dbReference>
<dbReference type="PANTHER" id="PTHR43316">
    <property type="entry name" value="HYDROLASE, HALOACID DELAHOGENASE-RELATED"/>
    <property type="match status" value="1"/>
</dbReference>
<dbReference type="OMA" id="TCWIERR"/>
<dbReference type="InterPro" id="IPR023214">
    <property type="entry name" value="HAD_sf"/>
</dbReference>
<evidence type="ECO:0000313" key="5">
    <source>
        <dbReference type="EMBL" id="MCS4158131.1"/>
    </source>
</evidence>
<dbReference type="EC" id="3.8.1.2" evidence="2"/>
<dbReference type="RefSeq" id="WP_011404012.1">
    <property type="nucleotide sequence ID" value="NZ_CALTRY010000007.1"/>
</dbReference>
<reference evidence="2" key="1">
    <citation type="submission" date="2022-08" db="EMBL/GenBank/DDBJ databases">
        <title>Genomic Encyclopedia of Type Strains, Phase V (KMG-V): Genome sequencing to study the core and pangenomes of soil and plant-associated prokaryotes.</title>
        <authorList>
            <person name="Whitman W."/>
        </authorList>
    </citation>
    <scope>NUCLEOTIDE SEQUENCE</scope>
    <source>
        <strain evidence="2">0</strain>
        <strain evidence="5">SP3002</strain>
        <strain evidence="4">SP3026</strain>
        <strain evidence="3">SP3049</strain>
    </source>
</reference>
<dbReference type="Gene3D" id="3.40.50.1000">
    <property type="entry name" value="HAD superfamily/HAD-like"/>
    <property type="match status" value="1"/>
</dbReference>
<dbReference type="GO" id="GO:0018784">
    <property type="term" value="F:(S)-2-haloacid dehalogenase activity"/>
    <property type="evidence" value="ECO:0007669"/>
    <property type="project" value="UniProtKB-EC"/>
</dbReference>
<dbReference type="NCBIfam" id="TIGR01428">
    <property type="entry name" value="HAD_type_II"/>
    <property type="match status" value="1"/>
</dbReference>
<evidence type="ECO:0000313" key="6">
    <source>
        <dbReference type="Proteomes" id="UP001155027"/>
    </source>
</evidence>